<proteinExistence type="inferred from homology"/>
<organism evidence="7">
    <name type="scientific">Echinostoma caproni</name>
    <dbReference type="NCBI Taxonomy" id="27848"/>
    <lineage>
        <taxon>Eukaryota</taxon>
        <taxon>Metazoa</taxon>
        <taxon>Spiralia</taxon>
        <taxon>Lophotrochozoa</taxon>
        <taxon>Platyhelminthes</taxon>
        <taxon>Trematoda</taxon>
        <taxon>Digenea</taxon>
        <taxon>Plagiorchiida</taxon>
        <taxon>Echinostomata</taxon>
        <taxon>Echinostomatoidea</taxon>
        <taxon>Echinostomatidae</taxon>
        <taxon>Echinostoma</taxon>
    </lineage>
</organism>
<dbReference type="AlphaFoldDB" id="A0A183AQW6"/>
<evidence type="ECO:0000313" key="7">
    <source>
        <dbReference type="WBParaSite" id="ECPE_0000938001-mRNA-1"/>
    </source>
</evidence>
<evidence type="ECO:0000259" key="4">
    <source>
        <dbReference type="Pfam" id="PF03081"/>
    </source>
</evidence>
<dbReference type="InterPro" id="IPR046364">
    <property type="entry name" value="Exo70_C"/>
</dbReference>
<dbReference type="GO" id="GO:0000145">
    <property type="term" value="C:exocyst"/>
    <property type="evidence" value="ECO:0007669"/>
    <property type="project" value="InterPro"/>
</dbReference>
<comment type="similarity">
    <text evidence="1">Belongs to the EXO70 family.</text>
</comment>
<sequence>MLRLQPSAGECASSTLRRRASQFGAALASVLSPTLTHTSLRPQSTLSVTSTNTLSSETDGSLETGSICADHLTKMDAKERAALKSLWHDFNMGLNNLIRQHAGVTVPDKELREILERQLIADLVPPYRLFWDRSANLGFTSHREKYMRVSVQDLEMRLRQLLTGSGR</sequence>
<reference evidence="7" key="1">
    <citation type="submission" date="2016-06" db="UniProtKB">
        <authorList>
            <consortium name="WormBaseParasite"/>
        </authorList>
    </citation>
    <scope>IDENTIFICATION</scope>
</reference>
<dbReference type="WBParaSite" id="ECPE_0000938001-mRNA-1">
    <property type="protein sequence ID" value="ECPE_0000938001-mRNA-1"/>
    <property type="gene ID" value="ECPE_0000938001"/>
</dbReference>
<dbReference type="GO" id="GO:0006887">
    <property type="term" value="P:exocytosis"/>
    <property type="evidence" value="ECO:0007669"/>
    <property type="project" value="InterPro"/>
</dbReference>
<feature type="domain" description="Exocyst complex subunit Exo70 C-terminal" evidence="4">
    <location>
        <begin position="61"/>
        <end position="159"/>
    </location>
</feature>
<dbReference type="Gene3D" id="1.20.1280.170">
    <property type="entry name" value="Exocyst complex component Exo70"/>
    <property type="match status" value="1"/>
</dbReference>
<keyword evidence="6" id="KW-1185">Reference proteome</keyword>
<evidence type="ECO:0000256" key="1">
    <source>
        <dbReference type="ARBA" id="ARBA00006756"/>
    </source>
</evidence>
<dbReference type="EMBL" id="UZAN01047271">
    <property type="protein sequence ID" value="VDP85204.1"/>
    <property type="molecule type" value="Genomic_DNA"/>
</dbReference>
<evidence type="ECO:0000313" key="6">
    <source>
        <dbReference type="Proteomes" id="UP000272942"/>
    </source>
</evidence>
<dbReference type="SUPFAM" id="SSF74788">
    <property type="entry name" value="Cullin repeat-like"/>
    <property type="match status" value="1"/>
</dbReference>
<dbReference type="OrthoDB" id="1922221at2759"/>
<keyword evidence="2" id="KW-0813">Transport</keyword>
<evidence type="ECO:0000256" key="2">
    <source>
        <dbReference type="ARBA" id="ARBA00022448"/>
    </source>
</evidence>
<gene>
    <name evidence="5" type="ORF">ECPE_LOCUS9351</name>
</gene>
<accession>A0A183AQW6</accession>
<feature type="region of interest" description="Disordered" evidence="3">
    <location>
        <begin position="41"/>
        <end position="61"/>
    </location>
</feature>
<dbReference type="Proteomes" id="UP000272942">
    <property type="component" value="Unassembled WGS sequence"/>
</dbReference>
<feature type="compositionally biased region" description="Low complexity" evidence="3">
    <location>
        <begin position="44"/>
        <end position="58"/>
    </location>
</feature>
<evidence type="ECO:0000256" key="3">
    <source>
        <dbReference type="SAM" id="MobiDB-lite"/>
    </source>
</evidence>
<name>A0A183AQW6_9TREM</name>
<protein>
    <submittedName>
        <fullName evidence="7">Exo70 domain-containing protein</fullName>
    </submittedName>
</protein>
<dbReference type="Pfam" id="PF03081">
    <property type="entry name" value="Exo70_C"/>
    <property type="match status" value="1"/>
</dbReference>
<dbReference type="GO" id="GO:0005546">
    <property type="term" value="F:phosphatidylinositol-4,5-bisphosphate binding"/>
    <property type="evidence" value="ECO:0007669"/>
    <property type="project" value="InterPro"/>
</dbReference>
<evidence type="ECO:0000313" key="5">
    <source>
        <dbReference type="EMBL" id="VDP85204.1"/>
    </source>
</evidence>
<dbReference type="InterPro" id="IPR016159">
    <property type="entry name" value="Cullin_repeat-like_dom_sf"/>
</dbReference>
<reference evidence="5 6" key="2">
    <citation type="submission" date="2018-11" db="EMBL/GenBank/DDBJ databases">
        <authorList>
            <consortium name="Pathogen Informatics"/>
        </authorList>
    </citation>
    <scope>NUCLEOTIDE SEQUENCE [LARGE SCALE GENOMIC DNA]</scope>
    <source>
        <strain evidence="5 6">Egypt</strain>
    </source>
</reference>